<dbReference type="InterPro" id="IPR006905">
    <property type="entry name" value="Flavin_halogenase"/>
</dbReference>
<dbReference type="PIRSF" id="PIRSF011396">
    <property type="entry name" value="Trp_halogenase"/>
    <property type="match status" value="1"/>
</dbReference>
<dbReference type="PANTHER" id="PTHR43747:SF4">
    <property type="entry name" value="FLAVIN-DEPENDENT TRYPTOPHAN HALOGENASE"/>
    <property type="match status" value="1"/>
</dbReference>
<proteinExistence type="predicted"/>
<keyword evidence="2" id="KW-1185">Reference proteome</keyword>
<dbReference type="InterPro" id="IPR033856">
    <property type="entry name" value="Trp_halogen"/>
</dbReference>
<organism evidence="1 2">
    <name type="scientific">Sphingomonas echinoides</name>
    <dbReference type="NCBI Taxonomy" id="59803"/>
    <lineage>
        <taxon>Bacteria</taxon>
        <taxon>Pseudomonadati</taxon>
        <taxon>Pseudomonadota</taxon>
        <taxon>Alphaproteobacteria</taxon>
        <taxon>Sphingomonadales</taxon>
        <taxon>Sphingomonadaceae</taxon>
        <taxon>Sphingomonas</taxon>
    </lineage>
</organism>
<dbReference type="InterPro" id="IPR036188">
    <property type="entry name" value="FAD/NAD-bd_sf"/>
</dbReference>
<comment type="caution">
    <text evidence="1">The sequence shown here is derived from an EMBL/GenBank/DDBJ whole genome shotgun (WGS) entry which is preliminary data.</text>
</comment>
<sequence length="506" mass="55054">MTQAAAGKAIVILGGGTAGWMAACLIAQRWPHAQVTLVESPEIGIVGVGEGSTPQLKYFFDRLGIAEAEWMPACDATYKLGIGFHGWSDRAGYTAYYHPFPTALDSHTAPHFFYNTRARRTGRDVVAHPDRFLLPARLAAAACAPQPDANFPFEVSYGYHFDAHKVGAFLGHHATTKLGVVRLQRTIADVERDASGDIAALLCDDGERIPGDVFLDASGFRSILFEKTLGVPFQSYADTLFNDRAVVLPTPRDEAPPLPSQTRATALSAGWVWDIPLTTRTGNGYVYSSRHLSPDQAEAELRAHLGVGDVGTARHLTMRVGRVAKSWSHNALAIGLAQGFIEPLEATALHIVMATVEAFLDAVDANGFTPAASAPFNDTIAARYDGVRDYIVAHYRLNQRATDPTGYWAEARALSQLSDPLKSLMSAWFTGADMAALIEQMGIGRYYSAISWHCLMAGYGTFPDDARLVPAGPDIERIDMLKIDDFLDRCALNFRPHLTHLPGQPN</sequence>
<dbReference type="EMBL" id="JAWXXV010000001">
    <property type="protein sequence ID" value="MDX5983513.1"/>
    <property type="molecule type" value="Genomic_DNA"/>
</dbReference>
<dbReference type="Gene3D" id="3.50.50.60">
    <property type="entry name" value="FAD/NAD(P)-binding domain"/>
    <property type="match status" value="1"/>
</dbReference>
<reference evidence="1 2" key="1">
    <citation type="submission" date="2023-11" db="EMBL/GenBank/DDBJ databases">
        <title>MicrobeMod: A computational toolkit for identifying prokaryotic methylation and restriction-modification with nanopore sequencing.</title>
        <authorList>
            <person name="Crits-Christoph A."/>
            <person name="Kang S.C."/>
            <person name="Lee H."/>
            <person name="Ostrov N."/>
        </authorList>
    </citation>
    <scope>NUCLEOTIDE SEQUENCE [LARGE SCALE GENOMIC DNA]</scope>
    <source>
        <strain evidence="1 2">ATCC 14820</strain>
    </source>
</reference>
<protein>
    <submittedName>
        <fullName evidence="1">Tryptophan halogenase family protein</fullName>
    </submittedName>
</protein>
<dbReference type="InterPro" id="IPR050816">
    <property type="entry name" value="Flavin-dep_Halogenase_NPB"/>
</dbReference>
<dbReference type="Proteomes" id="UP001279660">
    <property type="component" value="Unassembled WGS sequence"/>
</dbReference>
<dbReference type="PANTHER" id="PTHR43747">
    <property type="entry name" value="FAD-BINDING PROTEIN"/>
    <property type="match status" value="1"/>
</dbReference>
<gene>
    <name evidence="1" type="ORF">SIL82_04510</name>
</gene>
<accession>A0ABU4PKA8</accession>
<dbReference type="Pfam" id="PF04820">
    <property type="entry name" value="Trp_halogenase"/>
    <property type="match status" value="1"/>
</dbReference>
<dbReference type="RefSeq" id="WP_010404960.1">
    <property type="nucleotide sequence ID" value="NZ_JAWXXV010000001.1"/>
</dbReference>
<evidence type="ECO:0000313" key="1">
    <source>
        <dbReference type="EMBL" id="MDX5983513.1"/>
    </source>
</evidence>
<dbReference type="SUPFAM" id="SSF51905">
    <property type="entry name" value="FAD/NAD(P)-binding domain"/>
    <property type="match status" value="1"/>
</dbReference>
<name>A0ABU4PKA8_9SPHN</name>
<evidence type="ECO:0000313" key="2">
    <source>
        <dbReference type="Proteomes" id="UP001279660"/>
    </source>
</evidence>